<dbReference type="PANTHER" id="PTHR43179">
    <property type="entry name" value="RHAMNOSYLTRANSFERASE WBBL"/>
    <property type="match status" value="1"/>
</dbReference>
<evidence type="ECO:0000259" key="2">
    <source>
        <dbReference type="Pfam" id="PF00535"/>
    </source>
</evidence>
<dbReference type="PANTHER" id="PTHR43179:SF7">
    <property type="entry name" value="RHAMNOSYLTRANSFERASE WBBL"/>
    <property type="match status" value="1"/>
</dbReference>
<dbReference type="Gene3D" id="3.90.550.10">
    <property type="entry name" value="Spore Coat Polysaccharide Biosynthesis Protein SpsA, Chain A"/>
    <property type="match status" value="1"/>
</dbReference>
<comment type="caution">
    <text evidence="3">The sequence shown here is derived from an EMBL/GenBank/DDBJ whole genome shotgun (WGS) entry which is preliminary data.</text>
</comment>
<organism evidence="3 4">
    <name type="scientific">Wandonia haliotis</name>
    <dbReference type="NCBI Taxonomy" id="574963"/>
    <lineage>
        <taxon>Bacteria</taxon>
        <taxon>Pseudomonadati</taxon>
        <taxon>Bacteroidota</taxon>
        <taxon>Flavobacteriia</taxon>
        <taxon>Flavobacteriales</taxon>
        <taxon>Crocinitomicaceae</taxon>
        <taxon>Wandonia</taxon>
    </lineage>
</organism>
<feature type="transmembrane region" description="Helical" evidence="1">
    <location>
        <begin position="352"/>
        <end position="370"/>
    </location>
</feature>
<feature type="domain" description="Glycosyltransferase 2-like" evidence="2">
    <location>
        <begin position="6"/>
        <end position="191"/>
    </location>
</feature>
<dbReference type="InterPro" id="IPR029044">
    <property type="entry name" value="Nucleotide-diphossugar_trans"/>
</dbReference>
<feature type="transmembrane region" description="Helical" evidence="1">
    <location>
        <begin position="376"/>
        <end position="394"/>
    </location>
</feature>
<feature type="transmembrane region" description="Helical" evidence="1">
    <location>
        <begin position="264"/>
        <end position="282"/>
    </location>
</feature>
<evidence type="ECO:0000256" key="1">
    <source>
        <dbReference type="SAM" id="Phobius"/>
    </source>
</evidence>
<dbReference type="Pfam" id="PF00535">
    <property type="entry name" value="Glycos_transf_2"/>
    <property type="match status" value="1"/>
</dbReference>
<keyword evidence="1" id="KW-1133">Transmembrane helix</keyword>
<feature type="transmembrane region" description="Helical" evidence="1">
    <location>
        <begin position="321"/>
        <end position="340"/>
    </location>
</feature>
<dbReference type="SUPFAM" id="SSF53448">
    <property type="entry name" value="Nucleotide-diphospho-sugar transferases"/>
    <property type="match status" value="1"/>
</dbReference>
<gene>
    <name evidence="3" type="ORF">GCM10009118_21490</name>
</gene>
<evidence type="ECO:0000313" key="3">
    <source>
        <dbReference type="EMBL" id="GAA0875740.1"/>
    </source>
</evidence>
<dbReference type="InterPro" id="IPR001173">
    <property type="entry name" value="Glyco_trans_2-like"/>
</dbReference>
<sequence>MSIKLSVIIVNYNVEYFLEQCLNSCRKAMQNVNCELFVVDNNSIDGSVEMVRNKFPEVHLIANTDNAGFSKANNQAMRIANGEYVLLLNPDTVVEEDTFEKVVHFMDTHPDAGGLGVRMLDGKGKFLPESKRGLPTPSVAFYKIFGISRLFPKSKRFGRYHLGYLSEFETNEIEILSGAFMLMRKEALDKVGLLDEAFFMYGEDIDLSYRIILGGYKNYYFPETRIIHYKGESTKKSSVNYVFVFYRAMIIFARKHFSQKNARLFSFLINLAIYFRAGIAILNRFIKRAFLPAVDFGCILLLLNWFTTFWHEKGTDFPENILRIALPAYTLIWMIAILFSGGYDKPVRLQRFATGGLLGTGLILVFYALLPKDWQFSRLFILVGTASTILYYLLSRILLHFTIGGKFDLYGNRNKNFVIIGSEEESRRVKTLLEHTNNKINRIEIVSPAHEKNEAAVGTISQLDQIVHIHKMDEIIFCAKDTTAQTIIEWMTRIDSSRIDFKIAQPDSLFIIGSNSIDTSGDLYVFDVNSISKQRNRRNKRTLDVVLSLFFLLSFWIWIWFFSNKSSFLRNMWQILSGKKSFVGYRYQYDESSLYLPRIKPGILTPADELSAQPQKKESFQKMNLIYARDYSWLKDLQILSKSWRKIDRD</sequence>
<protein>
    <submittedName>
        <fullName evidence="3">Glycosyltransferase</fullName>
    </submittedName>
</protein>
<dbReference type="CDD" id="cd04186">
    <property type="entry name" value="GT_2_like_c"/>
    <property type="match status" value="1"/>
</dbReference>
<dbReference type="EMBL" id="BAAAFH010000011">
    <property type="protein sequence ID" value="GAA0875740.1"/>
    <property type="molecule type" value="Genomic_DNA"/>
</dbReference>
<proteinExistence type="predicted"/>
<accession>A0ABP3Y2L1</accession>
<keyword evidence="1" id="KW-0472">Membrane</keyword>
<dbReference type="Proteomes" id="UP001501126">
    <property type="component" value="Unassembled WGS sequence"/>
</dbReference>
<keyword evidence="1" id="KW-0812">Transmembrane</keyword>
<name>A0ABP3Y2L1_9FLAO</name>
<feature type="transmembrane region" description="Helical" evidence="1">
    <location>
        <begin position="289"/>
        <end position="309"/>
    </location>
</feature>
<evidence type="ECO:0000313" key="4">
    <source>
        <dbReference type="Proteomes" id="UP001501126"/>
    </source>
</evidence>
<keyword evidence="4" id="KW-1185">Reference proteome</keyword>
<dbReference type="RefSeq" id="WP_343787543.1">
    <property type="nucleotide sequence ID" value="NZ_BAAAFH010000011.1"/>
</dbReference>
<reference evidence="4" key="1">
    <citation type="journal article" date="2019" name="Int. J. Syst. Evol. Microbiol.">
        <title>The Global Catalogue of Microorganisms (GCM) 10K type strain sequencing project: providing services to taxonomists for standard genome sequencing and annotation.</title>
        <authorList>
            <consortium name="The Broad Institute Genomics Platform"/>
            <consortium name="The Broad Institute Genome Sequencing Center for Infectious Disease"/>
            <person name="Wu L."/>
            <person name="Ma J."/>
        </authorList>
    </citation>
    <scope>NUCLEOTIDE SEQUENCE [LARGE SCALE GENOMIC DNA]</scope>
    <source>
        <strain evidence="4">JCM 16083</strain>
    </source>
</reference>
<feature type="transmembrane region" description="Helical" evidence="1">
    <location>
        <begin position="542"/>
        <end position="562"/>
    </location>
</feature>